<dbReference type="RefSeq" id="XP_015465359.1">
    <property type="nucleotide sequence ID" value="XM_015613802.1"/>
</dbReference>
<dbReference type="FunFam" id="2.10.250.10:FF:000001">
    <property type="entry name" value="Calnexin homolog"/>
    <property type="match status" value="1"/>
</dbReference>
<keyword evidence="6 9" id="KW-0472">Membrane</keyword>
<evidence type="ECO:0000256" key="4">
    <source>
        <dbReference type="ARBA" id="ARBA00022824"/>
    </source>
</evidence>
<evidence type="ECO:0000313" key="11">
    <source>
        <dbReference type="EMBL" id="KRZ99256.1"/>
    </source>
</evidence>
<protein>
    <recommendedName>
        <fullName evidence="13">Calnexin</fullName>
    </recommendedName>
</protein>
<dbReference type="InterPro" id="IPR018124">
    <property type="entry name" value="Calret/calnex_CS"/>
</dbReference>
<evidence type="ECO:0000256" key="9">
    <source>
        <dbReference type="RuleBase" id="RU362126"/>
    </source>
</evidence>
<dbReference type="InterPro" id="IPR001580">
    <property type="entry name" value="Calret/calnex"/>
</dbReference>
<evidence type="ECO:0000256" key="5">
    <source>
        <dbReference type="ARBA" id="ARBA00022989"/>
    </source>
</evidence>
<dbReference type="PANTHER" id="PTHR11073">
    <property type="entry name" value="CALRETICULIN AND CALNEXIN"/>
    <property type="match status" value="1"/>
</dbReference>
<evidence type="ECO:0000313" key="12">
    <source>
        <dbReference type="Proteomes" id="UP000054251"/>
    </source>
</evidence>
<feature type="compositionally biased region" description="Low complexity" evidence="10">
    <location>
        <begin position="573"/>
        <end position="588"/>
    </location>
</feature>
<comment type="similarity">
    <text evidence="2 9">Belongs to the calreticulin family.</text>
</comment>
<dbReference type="FunFam" id="2.60.120.200:FF:000011">
    <property type="entry name" value="Probable calnexin"/>
    <property type="match status" value="1"/>
</dbReference>
<evidence type="ECO:0000256" key="2">
    <source>
        <dbReference type="ARBA" id="ARBA00010983"/>
    </source>
</evidence>
<feature type="region of interest" description="Disordered" evidence="10">
    <location>
        <begin position="540"/>
        <end position="588"/>
    </location>
</feature>
<keyword evidence="3 9" id="KW-0812">Transmembrane</keyword>
<dbReference type="Pfam" id="PF00262">
    <property type="entry name" value="Calreticulin"/>
    <property type="match status" value="1"/>
</dbReference>
<dbReference type="InterPro" id="IPR009033">
    <property type="entry name" value="Calreticulin/calnexin_P_dom_sf"/>
</dbReference>
<dbReference type="Proteomes" id="UP000054251">
    <property type="component" value="Unassembled WGS sequence"/>
</dbReference>
<evidence type="ECO:0000256" key="1">
    <source>
        <dbReference type="ARBA" id="ARBA00004115"/>
    </source>
</evidence>
<dbReference type="PROSITE" id="PS00804">
    <property type="entry name" value="CALRETICULIN_2"/>
    <property type="match status" value="1"/>
</dbReference>
<dbReference type="PRINTS" id="PR00626">
    <property type="entry name" value="CALRETICULIN"/>
</dbReference>
<dbReference type="GO" id="GO:0051082">
    <property type="term" value="F:unfolded protein binding"/>
    <property type="evidence" value="ECO:0007669"/>
    <property type="project" value="InterPro"/>
</dbReference>
<keyword evidence="12" id="KW-1185">Reference proteome</keyword>
<feature type="chain" id="PRO_5006773973" description="Calnexin" evidence="9">
    <location>
        <begin position="22"/>
        <end position="588"/>
    </location>
</feature>
<evidence type="ECO:0000256" key="3">
    <source>
        <dbReference type="ARBA" id="ARBA00022692"/>
    </source>
</evidence>
<dbReference type="GO" id="GO:0036503">
    <property type="term" value="P:ERAD pathway"/>
    <property type="evidence" value="ECO:0007669"/>
    <property type="project" value="TreeGrafter"/>
</dbReference>
<dbReference type="SUPFAM" id="SSF49899">
    <property type="entry name" value="Concanavalin A-like lectins/glucanases"/>
    <property type="match status" value="1"/>
</dbReference>
<organism evidence="11 12">
    <name type="scientific">Debaryomyces fabryi</name>
    <dbReference type="NCBI Taxonomy" id="58627"/>
    <lineage>
        <taxon>Eukaryota</taxon>
        <taxon>Fungi</taxon>
        <taxon>Dikarya</taxon>
        <taxon>Ascomycota</taxon>
        <taxon>Saccharomycotina</taxon>
        <taxon>Pichiomycetes</taxon>
        <taxon>Debaryomycetaceae</taxon>
        <taxon>Debaryomyces</taxon>
    </lineage>
</organism>
<sequence length="588" mass="67147">MKLNCFSFTASFLLASSLISAVNVNHPLFTPFDKSKLDKSSFFEQFDYNTLIESDWKISHAKKDDEFAYVGKWNIEEPTVYPGFANDKGLVLKSPASHHAISYKLEEPFNNTGKNLVLQYEVKLQDGLECGGTYIKLLDYNFDKDHEFNNDTPYQVMFGPDKCGSENKIHFILRRLNPISNTYEEKHLVNTPMSRTGKLSTLYTLVLKKNQDFEIRINGEVAKAGNLIKKPKLMKPPLNPPKEIVDGDDFKPIDWDDRKFIPDPEQAEKPDDYDLKHGLSLIPDPKAVKPADWNEDEPEYIEDPSAHKPEEWDDEEDGIWLAPEIRNPKCSSGCGKWEPPLIINPTYIGPWIQPVMPNPNYKGEWKPRSKLNPNYFEDAQPSNLELIGGLGFELWSMKSQILFDNIYLGHSIKEAELIGNQTFVPKYDIEDYDLQHNRPPVKNEPVAPPPTFEDFVNDNDQSTVSRIREIFSMLYANQYSDISSFYYRFMSNPVGTIIQEPAVFFLYCCAFVSVFTFAFGLFGAFVFMVTGGAQATHYEQQSESTPKINEPDSEGDQDQNKIEEIIDDDEVKASSVKTSATSVSKRRT</sequence>
<keyword evidence="5 9" id="KW-1133">Transmembrane helix</keyword>
<feature type="signal peptide" evidence="9">
    <location>
        <begin position="1"/>
        <end position="21"/>
    </location>
</feature>
<evidence type="ECO:0000256" key="6">
    <source>
        <dbReference type="ARBA" id="ARBA00023136"/>
    </source>
</evidence>
<comment type="subcellular location">
    <subcellularLocation>
        <location evidence="1">Endoplasmic reticulum membrane</location>
        <topology evidence="1">Single-pass type I membrane protein</topology>
    </subcellularLocation>
</comment>
<dbReference type="PANTHER" id="PTHR11073:SF1">
    <property type="entry name" value="CALNEXIN 14D-RELATED"/>
    <property type="match status" value="1"/>
</dbReference>
<keyword evidence="7 9" id="KW-0143">Chaperone</keyword>
<feature type="disulfide bond" evidence="8">
    <location>
        <begin position="130"/>
        <end position="163"/>
    </location>
</feature>
<dbReference type="Gene3D" id="2.60.120.200">
    <property type="match status" value="1"/>
</dbReference>
<dbReference type="OrthoDB" id="1938156at2759"/>
<dbReference type="SUPFAM" id="SSF63887">
    <property type="entry name" value="P-domain of calnexin/calreticulin"/>
    <property type="match status" value="1"/>
</dbReference>
<reference evidence="11 12" key="1">
    <citation type="submission" date="2015-11" db="EMBL/GenBank/DDBJ databases">
        <title>The genome of Debaryomyces fabryi.</title>
        <authorList>
            <person name="Tafer H."/>
            <person name="Lopandic K."/>
        </authorList>
    </citation>
    <scope>NUCLEOTIDE SEQUENCE [LARGE SCALE GENOMIC DNA]</scope>
    <source>
        <strain evidence="11 12">CBS 789</strain>
    </source>
</reference>
<accession>A0A0V1PSQ1</accession>
<dbReference type="EMBL" id="LMYN01000158">
    <property type="protein sequence ID" value="KRZ99256.1"/>
    <property type="molecule type" value="Genomic_DNA"/>
</dbReference>
<keyword evidence="4 9" id="KW-0256">Endoplasmic reticulum</keyword>
<name>A0A0V1PSQ1_9ASCO</name>
<keyword evidence="8" id="KW-1015">Disulfide bond</keyword>
<evidence type="ECO:0000256" key="8">
    <source>
        <dbReference type="PIRSR" id="PIRSR601580-3"/>
    </source>
</evidence>
<dbReference type="GeneID" id="26841982"/>
<dbReference type="GO" id="GO:0005789">
    <property type="term" value="C:endoplasmic reticulum membrane"/>
    <property type="evidence" value="ECO:0007669"/>
    <property type="project" value="UniProtKB-SubCell"/>
</dbReference>
<dbReference type="InterPro" id="IPR013320">
    <property type="entry name" value="ConA-like_dom_sf"/>
</dbReference>
<dbReference type="GO" id="GO:0005509">
    <property type="term" value="F:calcium ion binding"/>
    <property type="evidence" value="ECO:0007669"/>
    <property type="project" value="InterPro"/>
</dbReference>
<evidence type="ECO:0008006" key="13">
    <source>
        <dbReference type="Google" id="ProtNLM"/>
    </source>
</evidence>
<evidence type="ECO:0000256" key="7">
    <source>
        <dbReference type="ARBA" id="ARBA00023186"/>
    </source>
</evidence>
<dbReference type="Gene3D" id="2.10.250.10">
    <property type="entry name" value="Calreticulin/calnexin, P domain"/>
    <property type="match status" value="1"/>
</dbReference>
<evidence type="ECO:0000256" key="10">
    <source>
        <dbReference type="SAM" id="MobiDB-lite"/>
    </source>
</evidence>
<comment type="caution">
    <text evidence="11">The sequence shown here is derived from an EMBL/GenBank/DDBJ whole genome shotgun (WGS) entry which is preliminary data.</text>
</comment>
<proteinExistence type="inferred from homology"/>
<keyword evidence="9" id="KW-0732">Signal</keyword>
<feature type="transmembrane region" description="Helical" evidence="9">
    <location>
        <begin position="504"/>
        <end position="529"/>
    </location>
</feature>
<dbReference type="AlphaFoldDB" id="A0A0V1PSQ1"/>
<dbReference type="GO" id="GO:0006457">
    <property type="term" value="P:protein folding"/>
    <property type="evidence" value="ECO:0007669"/>
    <property type="project" value="InterPro"/>
</dbReference>
<gene>
    <name evidence="11" type="ORF">AC631_04973</name>
</gene>